<dbReference type="AlphaFoldDB" id="A0A1I3GS63"/>
<dbReference type="Proteomes" id="UP000199377">
    <property type="component" value="Unassembled WGS sequence"/>
</dbReference>
<evidence type="ECO:0000313" key="2">
    <source>
        <dbReference type="Proteomes" id="UP000199377"/>
    </source>
</evidence>
<reference evidence="1 2" key="1">
    <citation type="submission" date="2016-10" db="EMBL/GenBank/DDBJ databases">
        <authorList>
            <person name="de Groot N.N."/>
        </authorList>
    </citation>
    <scope>NUCLEOTIDE SEQUENCE [LARGE SCALE GENOMIC DNA]</scope>
    <source>
        <strain evidence="1 2">CGMCC 1.11030</strain>
    </source>
</reference>
<dbReference type="RefSeq" id="WP_342741367.1">
    <property type="nucleotide sequence ID" value="NZ_FOQH01000005.1"/>
</dbReference>
<dbReference type="InterPro" id="IPR006311">
    <property type="entry name" value="TAT_signal"/>
</dbReference>
<name>A0A1I3GS63_9RHOB</name>
<dbReference type="PROSITE" id="PS51318">
    <property type="entry name" value="TAT"/>
    <property type="match status" value="1"/>
</dbReference>
<keyword evidence="2" id="KW-1185">Reference proteome</keyword>
<sequence length="394" mass="42432">MSMDFSRRGLLKGGLTLGCSAAAYPLMSKVTFASAPGDNRLVVIVLRGAMDGLAAVGPYTDRDYLAMRPNLATSPERKGFDLDGRFALHEDLEALMPLWRAGELSFVHAVSTPYRDKRSHFDGQDALESGTEAESGGMTPSRDGWLNRALSLLPGAQATTAVAVGRDNMLLLDGRNPALNWSPDSDLQLSPQALQLFEMISARDPLFAAAAKEATQIDASLGMEGGPAKRVDARSLAALSAEMLRGDSRIAAFSLGGWDTHRRQEGTIRKPMNQLAAAIGELKTGLGPIWERTAVMCITEFGRTARENGSEGTDHGTGGLMIYAGGSLSKAAVYGQWPGLRASDLFEDRDLMPTDDLRRHAAWTLRTLFGMERGALERDVFPGIAMGQDARIFA</sequence>
<dbReference type="PANTHER" id="PTHR43737:SF1">
    <property type="entry name" value="DUF1501 DOMAIN-CONTAINING PROTEIN"/>
    <property type="match status" value="1"/>
</dbReference>
<dbReference type="PANTHER" id="PTHR43737">
    <property type="entry name" value="BLL7424 PROTEIN"/>
    <property type="match status" value="1"/>
</dbReference>
<accession>A0A1I3GS63</accession>
<dbReference type="Pfam" id="PF07394">
    <property type="entry name" value="DUF1501"/>
    <property type="match status" value="1"/>
</dbReference>
<organism evidence="1 2">
    <name type="scientific">Albimonas pacifica</name>
    <dbReference type="NCBI Taxonomy" id="1114924"/>
    <lineage>
        <taxon>Bacteria</taxon>
        <taxon>Pseudomonadati</taxon>
        <taxon>Pseudomonadota</taxon>
        <taxon>Alphaproteobacteria</taxon>
        <taxon>Rhodobacterales</taxon>
        <taxon>Paracoccaceae</taxon>
        <taxon>Albimonas</taxon>
    </lineage>
</organism>
<gene>
    <name evidence="1" type="ORF">SAMN05216258_105311</name>
</gene>
<protein>
    <submittedName>
        <fullName evidence="1">Uncharacterized conserved protein, DUF1501 family</fullName>
    </submittedName>
</protein>
<evidence type="ECO:0000313" key="1">
    <source>
        <dbReference type="EMBL" id="SFI26226.1"/>
    </source>
</evidence>
<dbReference type="InterPro" id="IPR010869">
    <property type="entry name" value="DUF1501"/>
</dbReference>
<dbReference type="EMBL" id="FOQH01000005">
    <property type="protein sequence ID" value="SFI26226.1"/>
    <property type="molecule type" value="Genomic_DNA"/>
</dbReference>
<dbReference type="STRING" id="1114924.SAMN05216258_105311"/>
<proteinExistence type="predicted"/>